<dbReference type="SMART" id="SM00450">
    <property type="entry name" value="RHOD"/>
    <property type="match status" value="1"/>
</dbReference>
<dbReference type="Gene3D" id="3.40.250.10">
    <property type="entry name" value="Rhodanese-like domain"/>
    <property type="match status" value="1"/>
</dbReference>
<dbReference type="Pfam" id="PF00581">
    <property type="entry name" value="Rhodanese"/>
    <property type="match status" value="1"/>
</dbReference>
<dbReference type="InterPro" id="IPR036873">
    <property type="entry name" value="Rhodanese-like_dom_sf"/>
</dbReference>
<dbReference type="RefSeq" id="WP_050727652.1">
    <property type="nucleotide sequence ID" value="NZ_CP012332.1"/>
</dbReference>
<gene>
    <name evidence="2" type="ORF">AKJ08_3661</name>
</gene>
<evidence type="ECO:0000259" key="1">
    <source>
        <dbReference type="PROSITE" id="PS50206"/>
    </source>
</evidence>
<dbReference type="Proteomes" id="UP000055590">
    <property type="component" value="Chromosome"/>
</dbReference>
<proteinExistence type="predicted"/>
<dbReference type="EMBL" id="CP012332">
    <property type="protein sequence ID" value="AKU93274.1"/>
    <property type="molecule type" value="Genomic_DNA"/>
</dbReference>
<keyword evidence="3" id="KW-1185">Reference proteome</keyword>
<evidence type="ECO:0000313" key="2">
    <source>
        <dbReference type="EMBL" id="AKU93274.1"/>
    </source>
</evidence>
<dbReference type="InterPro" id="IPR050229">
    <property type="entry name" value="GlpE_sulfurtransferase"/>
</dbReference>
<accession>A0A0K1PJJ9</accession>
<dbReference type="PROSITE" id="PS50206">
    <property type="entry name" value="RHODANESE_3"/>
    <property type="match status" value="1"/>
</dbReference>
<dbReference type="AlphaFoldDB" id="A0A0K1PJJ9"/>
<evidence type="ECO:0000313" key="3">
    <source>
        <dbReference type="Proteomes" id="UP000055590"/>
    </source>
</evidence>
<name>A0A0K1PJJ9_9BACT</name>
<feature type="domain" description="Rhodanese" evidence="1">
    <location>
        <begin position="20"/>
        <end position="106"/>
    </location>
</feature>
<dbReference type="PANTHER" id="PTHR43031:SF17">
    <property type="entry name" value="SULFURTRANSFERASE YTWF-RELATED"/>
    <property type="match status" value="1"/>
</dbReference>
<protein>
    <submittedName>
        <fullName evidence="2">Rhodanese-like domain protein</fullName>
    </submittedName>
</protein>
<dbReference type="OrthoDB" id="9811849at2"/>
<dbReference type="STRING" id="1391653.AKJ08_3661"/>
<sequence length="108" mass="11603">MVAEISVEELESRLREGLPTHLVDVRQPWENELAALPGSQLLPLGELVGRADEVEAPAGALVVVYCHHGVRSLTGVAILQRAGLADVVSLEGGIDAWSLRIDADVPRY</sequence>
<dbReference type="InterPro" id="IPR001763">
    <property type="entry name" value="Rhodanese-like_dom"/>
</dbReference>
<dbReference type="PANTHER" id="PTHR43031">
    <property type="entry name" value="FAD-DEPENDENT OXIDOREDUCTASE"/>
    <property type="match status" value="1"/>
</dbReference>
<dbReference type="SUPFAM" id="SSF52821">
    <property type="entry name" value="Rhodanese/Cell cycle control phosphatase"/>
    <property type="match status" value="1"/>
</dbReference>
<reference evidence="2 3" key="1">
    <citation type="submission" date="2015-08" db="EMBL/GenBank/DDBJ databases">
        <authorList>
            <person name="Babu N.S."/>
            <person name="Beckwith C.J."/>
            <person name="Beseler K.G."/>
            <person name="Brison A."/>
            <person name="Carone J.V."/>
            <person name="Caskin T.P."/>
            <person name="Diamond M."/>
            <person name="Durham M.E."/>
            <person name="Foxe J.M."/>
            <person name="Go M."/>
            <person name="Henderson B.A."/>
            <person name="Jones I.B."/>
            <person name="McGettigan J.A."/>
            <person name="Micheletti S.J."/>
            <person name="Nasrallah M.E."/>
            <person name="Ortiz D."/>
            <person name="Piller C.R."/>
            <person name="Privatt S.R."/>
            <person name="Schneider S.L."/>
            <person name="Sharp S."/>
            <person name="Smith T.C."/>
            <person name="Stanton J.D."/>
            <person name="Ullery H.E."/>
            <person name="Wilson R.J."/>
            <person name="Serrano M.G."/>
            <person name="Buck G."/>
            <person name="Lee V."/>
            <person name="Wang Y."/>
            <person name="Carvalho R."/>
            <person name="Voegtly L."/>
            <person name="Shi R."/>
            <person name="Duckworth R."/>
            <person name="Johnson A."/>
            <person name="Loviza R."/>
            <person name="Walstead R."/>
            <person name="Shah Z."/>
            <person name="Kiflezghi M."/>
            <person name="Wade K."/>
            <person name="Ball S.L."/>
            <person name="Bradley K.W."/>
            <person name="Asai D.J."/>
            <person name="Bowman C.A."/>
            <person name="Russell D.A."/>
            <person name="Pope W.H."/>
            <person name="Jacobs-Sera D."/>
            <person name="Hendrix R.W."/>
            <person name="Hatfull G.F."/>
        </authorList>
    </citation>
    <scope>NUCLEOTIDE SEQUENCE [LARGE SCALE GENOMIC DNA]</scope>
    <source>
        <strain evidence="2 3">DSM 27710</strain>
    </source>
</reference>
<organism evidence="2 3">
    <name type="scientific">Vulgatibacter incomptus</name>
    <dbReference type="NCBI Taxonomy" id="1391653"/>
    <lineage>
        <taxon>Bacteria</taxon>
        <taxon>Pseudomonadati</taxon>
        <taxon>Myxococcota</taxon>
        <taxon>Myxococcia</taxon>
        <taxon>Myxococcales</taxon>
        <taxon>Cystobacterineae</taxon>
        <taxon>Vulgatibacteraceae</taxon>
        <taxon>Vulgatibacter</taxon>
    </lineage>
</organism>
<dbReference type="KEGG" id="vin:AKJ08_3661"/>